<evidence type="ECO:0000256" key="2">
    <source>
        <dbReference type="ARBA" id="ARBA00006683"/>
    </source>
</evidence>
<dbReference type="Pfam" id="PF13807">
    <property type="entry name" value="GNVR"/>
    <property type="match status" value="1"/>
</dbReference>
<evidence type="ECO:0000256" key="3">
    <source>
        <dbReference type="ARBA" id="ARBA00022475"/>
    </source>
</evidence>
<name>A0ABR8R636_9BACI</name>
<dbReference type="InterPro" id="IPR050445">
    <property type="entry name" value="Bact_polysacc_biosynth/exp"/>
</dbReference>
<feature type="domain" description="Tyrosine-protein kinase G-rich" evidence="9">
    <location>
        <begin position="142"/>
        <end position="194"/>
    </location>
</feature>
<evidence type="ECO:0000256" key="7">
    <source>
        <dbReference type="SAM" id="Phobius"/>
    </source>
</evidence>
<keyword evidence="5 7" id="KW-1133">Transmembrane helix</keyword>
<feature type="transmembrane region" description="Helical" evidence="7">
    <location>
        <begin position="20"/>
        <end position="40"/>
    </location>
</feature>
<evidence type="ECO:0000256" key="5">
    <source>
        <dbReference type="ARBA" id="ARBA00022989"/>
    </source>
</evidence>
<evidence type="ECO:0000313" key="11">
    <source>
        <dbReference type="Proteomes" id="UP000640786"/>
    </source>
</evidence>
<keyword evidence="4 7" id="KW-0812">Transmembrane</keyword>
<dbReference type="PANTHER" id="PTHR32309:SF13">
    <property type="entry name" value="FERRIC ENTEROBACTIN TRANSPORT PROTEIN FEPE"/>
    <property type="match status" value="1"/>
</dbReference>
<dbReference type="Pfam" id="PF02706">
    <property type="entry name" value="Wzz"/>
    <property type="match status" value="1"/>
</dbReference>
<dbReference type="Proteomes" id="UP000640786">
    <property type="component" value="Unassembled WGS sequence"/>
</dbReference>
<protein>
    <submittedName>
        <fullName evidence="10">Capsular biosynthesis protein</fullName>
    </submittedName>
</protein>
<dbReference type="InterPro" id="IPR003856">
    <property type="entry name" value="LPS_length_determ_N"/>
</dbReference>
<comment type="subcellular location">
    <subcellularLocation>
        <location evidence="1">Cell membrane</location>
        <topology evidence="1">Multi-pass membrane protein</topology>
    </subcellularLocation>
</comment>
<evidence type="ECO:0000259" key="9">
    <source>
        <dbReference type="Pfam" id="PF13807"/>
    </source>
</evidence>
<keyword evidence="11" id="KW-1185">Reference proteome</keyword>
<keyword evidence="6 7" id="KW-0472">Membrane</keyword>
<organism evidence="10 11">
    <name type="scientific">Psychrobacillus faecigallinarum</name>
    <dbReference type="NCBI Taxonomy" id="2762235"/>
    <lineage>
        <taxon>Bacteria</taxon>
        <taxon>Bacillati</taxon>
        <taxon>Bacillota</taxon>
        <taxon>Bacilli</taxon>
        <taxon>Bacillales</taxon>
        <taxon>Bacillaceae</taxon>
        <taxon>Psychrobacillus</taxon>
    </lineage>
</organism>
<gene>
    <name evidence="10" type="ORF">H9650_03940</name>
</gene>
<dbReference type="InterPro" id="IPR032807">
    <property type="entry name" value="GNVR"/>
</dbReference>
<evidence type="ECO:0000259" key="8">
    <source>
        <dbReference type="Pfam" id="PF02706"/>
    </source>
</evidence>
<feature type="domain" description="Polysaccharide chain length determinant N-terminal" evidence="8">
    <location>
        <begin position="3"/>
        <end position="94"/>
    </location>
</feature>
<evidence type="ECO:0000313" key="10">
    <source>
        <dbReference type="EMBL" id="MBD7943260.1"/>
    </source>
</evidence>
<comment type="caution">
    <text evidence="10">The sequence shown here is derived from an EMBL/GenBank/DDBJ whole genome shotgun (WGS) entry which is preliminary data.</text>
</comment>
<comment type="similarity">
    <text evidence="2">Belongs to the CpsC/CapA family.</text>
</comment>
<dbReference type="PANTHER" id="PTHR32309">
    <property type="entry name" value="TYROSINE-PROTEIN KINASE"/>
    <property type="match status" value="1"/>
</dbReference>
<evidence type="ECO:0000256" key="1">
    <source>
        <dbReference type="ARBA" id="ARBA00004651"/>
    </source>
</evidence>
<reference evidence="10 11" key="1">
    <citation type="submission" date="2020-08" db="EMBL/GenBank/DDBJ databases">
        <title>A Genomic Blueprint of the Chicken Gut Microbiome.</title>
        <authorList>
            <person name="Gilroy R."/>
            <person name="Ravi A."/>
            <person name="Getino M."/>
            <person name="Pursley I."/>
            <person name="Horton D.L."/>
            <person name="Alikhan N.-F."/>
            <person name="Baker D."/>
            <person name="Gharbi K."/>
            <person name="Hall N."/>
            <person name="Watson M."/>
            <person name="Adriaenssens E.M."/>
            <person name="Foster-Nyarko E."/>
            <person name="Jarju S."/>
            <person name="Secka A."/>
            <person name="Antonio M."/>
            <person name="Oren A."/>
            <person name="Chaudhuri R."/>
            <person name="La Ragione R.M."/>
            <person name="Hildebrand F."/>
            <person name="Pallen M.J."/>
        </authorList>
    </citation>
    <scope>NUCLEOTIDE SEQUENCE [LARGE SCALE GENOMIC DNA]</scope>
    <source>
        <strain evidence="10 11">Sa2BUA9</strain>
    </source>
</reference>
<evidence type="ECO:0000256" key="6">
    <source>
        <dbReference type="ARBA" id="ARBA00023136"/>
    </source>
</evidence>
<accession>A0ABR8R636</accession>
<dbReference type="EMBL" id="JACSQO010000001">
    <property type="protein sequence ID" value="MBD7943260.1"/>
    <property type="molecule type" value="Genomic_DNA"/>
</dbReference>
<keyword evidence="3" id="KW-1003">Cell membrane</keyword>
<dbReference type="RefSeq" id="WP_144540371.1">
    <property type="nucleotide sequence ID" value="NZ_JACSQO010000001.1"/>
</dbReference>
<proteinExistence type="inferred from homology"/>
<sequence>MEETITLQDIFKTLKKRLSLIIILTIIALAISAVVSYFVITPIYQSSTQILINQEKTEVNTFSSQDIETNLQLINTYNVIIKSPAILSLVIDELDLNTTPAALTNKITVNNAEDSQVVNITVQDPDPQRAVDIANKTAQVFQAQIKTLMQVDNVSVLTPAVLGDNPSPVKPDPMLNMAIAAVIGLMLGVGLAFLLEYLDTTVKTEEDIEELLNLPVLGLISNISEKDLQDTKLEVIDRRKRL</sequence>
<evidence type="ECO:0000256" key="4">
    <source>
        <dbReference type="ARBA" id="ARBA00022692"/>
    </source>
</evidence>
<feature type="transmembrane region" description="Helical" evidence="7">
    <location>
        <begin position="174"/>
        <end position="195"/>
    </location>
</feature>